<keyword evidence="6" id="KW-1185">Reference proteome</keyword>
<dbReference type="GO" id="GO:0005886">
    <property type="term" value="C:plasma membrane"/>
    <property type="evidence" value="ECO:0007669"/>
    <property type="project" value="TreeGrafter"/>
</dbReference>
<dbReference type="InterPro" id="IPR003439">
    <property type="entry name" value="ABC_transporter-like_ATP-bd"/>
</dbReference>
<keyword evidence="1" id="KW-0813">Transport</keyword>
<evidence type="ECO:0000259" key="4">
    <source>
        <dbReference type="PROSITE" id="PS50893"/>
    </source>
</evidence>
<sequence length="294" mass="32070">MEQAFRFSLPDRRVLRLARPCRFFHPPGSFLVTNTAPITAEELNRPGAADLAARAQDVSKVYGSGDARVVALDHVSVGIPRGRFTAIMGPSGSGKSTLMHCMAGLDSVSSGQVLIGDVELTRLDDKRLTRLRRDRIGFVFQAFNLVPTLTALENITLPMDIAGRKPDREWLDTVIDTVGLRDRLRHRPSELSGGQQQRVACARALASRPEIVFADEPTGNLDSRSGAEVLGFLRSSVREMGQTIVMVTHDPAAAAYSDLVLFLSDGRVVDQMGDPTAEKVLERMKGFDRPGSDA</sequence>
<protein>
    <submittedName>
        <fullName evidence="5">ABC transporter ATP-binding protein</fullName>
    </submittedName>
</protein>
<dbReference type="GO" id="GO:0098796">
    <property type="term" value="C:membrane protein complex"/>
    <property type="evidence" value="ECO:0007669"/>
    <property type="project" value="UniProtKB-ARBA"/>
</dbReference>
<dbReference type="PANTHER" id="PTHR24220:SF685">
    <property type="entry name" value="ABC TRANSPORTER RELATED"/>
    <property type="match status" value="1"/>
</dbReference>
<dbReference type="Gene3D" id="3.40.50.300">
    <property type="entry name" value="P-loop containing nucleotide triphosphate hydrolases"/>
    <property type="match status" value="1"/>
</dbReference>
<comment type="caution">
    <text evidence="5">The sequence shown here is derived from an EMBL/GenBank/DDBJ whole genome shotgun (WGS) entry which is preliminary data.</text>
</comment>
<dbReference type="InterPro" id="IPR003593">
    <property type="entry name" value="AAA+_ATPase"/>
</dbReference>
<reference evidence="5 6" key="1">
    <citation type="submission" date="2018-06" db="EMBL/GenBank/DDBJ databases">
        <title>Actinomadura craniellae sp. nov. isolated from marine sponge Craniella sp.</title>
        <authorList>
            <person name="Li L."/>
            <person name="Xu Q.H."/>
            <person name="Lin H.W."/>
            <person name="Lu Y.H."/>
        </authorList>
    </citation>
    <scope>NUCLEOTIDE SEQUENCE [LARGE SCALE GENOMIC DNA]</scope>
    <source>
        <strain evidence="5 6">LHW63021</strain>
    </source>
</reference>
<dbReference type="SMART" id="SM00382">
    <property type="entry name" value="AAA"/>
    <property type="match status" value="1"/>
</dbReference>
<dbReference type="FunFam" id="3.40.50.300:FF:000032">
    <property type="entry name" value="Export ABC transporter ATP-binding protein"/>
    <property type="match status" value="1"/>
</dbReference>
<dbReference type="InterPro" id="IPR017911">
    <property type="entry name" value="MacB-like_ATP-bd"/>
</dbReference>
<dbReference type="EMBL" id="QLYX01000007">
    <property type="protein sequence ID" value="RAY13973.1"/>
    <property type="molecule type" value="Genomic_DNA"/>
</dbReference>
<name>A0A365H6T1_9ACTN</name>
<feature type="domain" description="ABC transporter" evidence="4">
    <location>
        <begin position="53"/>
        <end position="290"/>
    </location>
</feature>
<dbReference type="GO" id="GO:0005524">
    <property type="term" value="F:ATP binding"/>
    <property type="evidence" value="ECO:0007669"/>
    <property type="project" value="UniProtKB-KW"/>
</dbReference>
<dbReference type="AlphaFoldDB" id="A0A365H6T1"/>
<evidence type="ECO:0000313" key="6">
    <source>
        <dbReference type="Proteomes" id="UP000251891"/>
    </source>
</evidence>
<dbReference type="GO" id="GO:0016887">
    <property type="term" value="F:ATP hydrolysis activity"/>
    <property type="evidence" value="ECO:0007669"/>
    <property type="project" value="InterPro"/>
</dbReference>
<proteinExistence type="predicted"/>
<gene>
    <name evidence="5" type="ORF">DPM19_16925</name>
</gene>
<keyword evidence="2" id="KW-0547">Nucleotide-binding</keyword>
<evidence type="ECO:0000256" key="1">
    <source>
        <dbReference type="ARBA" id="ARBA00022448"/>
    </source>
</evidence>
<dbReference type="InterPro" id="IPR015854">
    <property type="entry name" value="ABC_transpr_LolD-like"/>
</dbReference>
<dbReference type="OrthoDB" id="3266715at2"/>
<dbReference type="Proteomes" id="UP000251891">
    <property type="component" value="Unassembled WGS sequence"/>
</dbReference>
<evidence type="ECO:0000313" key="5">
    <source>
        <dbReference type="EMBL" id="RAY13973.1"/>
    </source>
</evidence>
<dbReference type="GO" id="GO:0022857">
    <property type="term" value="F:transmembrane transporter activity"/>
    <property type="evidence" value="ECO:0007669"/>
    <property type="project" value="UniProtKB-ARBA"/>
</dbReference>
<keyword evidence="3 5" id="KW-0067">ATP-binding</keyword>
<dbReference type="Pfam" id="PF00005">
    <property type="entry name" value="ABC_tran"/>
    <property type="match status" value="1"/>
</dbReference>
<dbReference type="InterPro" id="IPR027417">
    <property type="entry name" value="P-loop_NTPase"/>
</dbReference>
<organism evidence="5 6">
    <name type="scientific">Actinomadura craniellae</name>
    <dbReference type="NCBI Taxonomy" id="2231787"/>
    <lineage>
        <taxon>Bacteria</taxon>
        <taxon>Bacillati</taxon>
        <taxon>Actinomycetota</taxon>
        <taxon>Actinomycetes</taxon>
        <taxon>Streptosporangiales</taxon>
        <taxon>Thermomonosporaceae</taxon>
        <taxon>Actinomadura</taxon>
    </lineage>
</organism>
<evidence type="ECO:0000256" key="3">
    <source>
        <dbReference type="ARBA" id="ARBA00022840"/>
    </source>
</evidence>
<evidence type="ECO:0000256" key="2">
    <source>
        <dbReference type="ARBA" id="ARBA00022741"/>
    </source>
</evidence>
<dbReference type="SUPFAM" id="SSF52540">
    <property type="entry name" value="P-loop containing nucleoside triphosphate hydrolases"/>
    <property type="match status" value="1"/>
</dbReference>
<dbReference type="CDD" id="cd03255">
    <property type="entry name" value="ABC_MJ0796_LolCDE_FtsE"/>
    <property type="match status" value="1"/>
</dbReference>
<dbReference type="PANTHER" id="PTHR24220">
    <property type="entry name" value="IMPORT ATP-BINDING PROTEIN"/>
    <property type="match status" value="1"/>
</dbReference>
<dbReference type="PROSITE" id="PS50893">
    <property type="entry name" value="ABC_TRANSPORTER_2"/>
    <property type="match status" value="1"/>
</dbReference>
<accession>A0A365H6T1</accession>